<dbReference type="InterPro" id="IPR052230">
    <property type="entry name" value="DNA_polymerase_eta"/>
</dbReference>
<dbReference type="GO" id="GO:0006281">
    <property type="term" value="P:DNA repair"/>
    <property type="evidence" value="ECO:0007669"/>
    <property type="project" value="UniProtKB-KW"/>
</dbReference>
<comment type="catalytic activity">
    <reaction evidence="17">
        <text>DNA(n) + a 2'-deoxyribonucleoside 5'-triphosphate = DNA(n+1) + diphosphate</text>
        <dbReference type="Rhea" id="RHEA:22508"/>
        <dbReference type="Rhea" id="RHEA-COMP:17339"/>
        <dbReference type="Rhea" id="RHEA-COMP:17340"/>
        <dbReference type="ChEBI" id="CHEBI:33019"/>
        <dbReference type="ChEBI" id="CHEBI:61560"/>
        <dbReference type="ChEBI" id="CHEBI:173112"/>
        <dbReference type="EC" id="2.7.7.7"/>
    </reaction>
</comment>
<comment type="cofactor">
    <cofactor evidence="1">
        <name>Mn(2+)</name>
        <dbReference type="ChEBI" id="CHEBI:29035"/>
    </cofactor>
</comment>
<dbReference type="Gene3D" id="3.30.70.270">
    <property type="match status" value="1"/>
</dbReference>
<keyword evidence="14" id="KW-0234">DNA repair</keyword>
<reference evidence="21" key="1">
    <citation type="submission" date="2020-05" db="UniProtKB">
        <authorList>
            <consortium name="EnsemblMetazoa"/>
        </authorList>
    </citation>
    <scope>IDENTIFICATION</scope>
    <source>
        <strain evidence="21">USDA</strain>
    </source>
</reference>
<evidence type="ECO:0000256" key="11">
    <source>
        <dbReference type="ARBA" id="ARBA00022833"/>
    </source>
</evidence>
<dbReference type="Pfam" id="PF11799">
    <property type="entry name" value="IMS_C"/>
    <property type="match status" value="1"/>
</dbReference>
<comment type="similarity">
    <text evidence="4">Belongs to the DNA polymerase type-Y family.</text>
</comment>
<dbReference type="PROSITE" id="PS51907">
    <property type="entry name" value="ZF_UBZ3"/>
    <property type="match status" value="2"/>
</dbReference>
<comment type="subcellular location">
    <subcellularLocation>
        <location evidence="3">Nucleus</location>
    </subcellularLocation>
</comment>
<dbReference type="KEGG" id="scac:106090745"/>
<evidence type="ECO:0000256" key="2">
    <source>
        <dbReference type="ARBA" id="ARBA00001946"/>
    </source>
</evidence>
<evidence type="ECO:0000256" key="3">
    <source>
        <dbReference type="ARBA" id="ARBA00004123"/>
    </source>
</evidence>
<dbReference type="InterPro" id="IPR043128">
    <property type="entry name" value="Rev_trsase/Diguanyl_cyclase"/>
</dbReference>
<evidence type="ECO:0000256" key="7">
    <source>
        <dbReference type="ARBA" id="ARBA00022695"/>
    </source>
</evidence>
<dbReference type="InterPro" id="IPR036775">
    <property type="entry name" value="DNA_pol_Y-fam_lit_finger_sf"/>
</dbReference>
<evidence type="ECO:0000256" key="8">
    <source>
        <dbReference type="ARBA" id="ARBA00022723"/>
    </source>
</evidence>
<evidence type="ECO:0000256" key="18">
    <source>
        <dbReference type="SAM" id="MobiDB-lite"/>
    </source>
</evidence>
<evidence type="ECO:0000256" key="1">
    <source>
        <dbReference type="ARBA" id="ARBA00001936"/>
    </source>
</evidence>
<keyword evidence="22" id="KW-1185">Reference proteome</keyword>
<evidence type="ECO:0000313" key="21">
    <source>
        <dbReference type="EnsemblMetazoa" id="SCAU000475-PA"/>
    </source>
</evidence>
<dbReference type="Proteomes" id="UP000095300">
    <property type="component" value="Unassembled WGS sequence"/>
</dbReference>
<dbReference type="FunFam" id="3.30.1490.100:FF:000007">
    <property type="entry name" value="DNA polymerase eta"/>
    <property type="match status" value="1"/>
</dbReference>
<dbReference type="GO" id="GO:0042276">
    <property type="term" value="P:error-prone translesion synthesis"/>
    <property type="evidence" value="ECO:0007669"/>
    <property type="project" value="TreeGrafter"/>
</dbReference>
<evidence type="ECO:0000313" key="22">
    <source>
        <dbReference type="Proteomes" id="UP000095300"/>
    </source>
</evidence>
<keyword evidence="9" id="KW-0227">DNA damage</keyword>
<keyword evidence="13" id="KW-0832">Ubl conjugation</keyword>
<evidence type="ECO:0000259" key="19">
    <source>
        <dbReference type="PROSITE" id="PS50173"/>
    </source>
</evidence>
<dbReference type="FunFam" id="3.40.1170.60:FF:000003">
    <property type="entry name" value="DNA polymerase eta"/>
    <property type="match status" value="1"/>
</dbReference>
<keyword evidence="8" id="KW-0479">Metal-binding</keyword>
<feature type="region of interest" description="Disordered" evidence="18">
    <location>
        <begin position="878"/>
        <end position="910"/>
    </location>
</feature>
<gene>
    <name evidence="21" type="primary">106090745</name>
</gene>
<evidence type="ECO:0000259" key="20">
    <source>
        <dbReference type="PROSITE" id="PS51907"/>
    </source>
</evidence>
<dbReference type="GO" id="GO:0035861">
    <property type="term" value="C:site of double-strand break"/>
    <property type="evidence" value="ECO:0007669"/>
    <property type="project" value="TreeGrafter"/>
</dbReference>
<dbReference type="STRING" id="35570.A0A1I8NMY4"/>
<dbReference type="Pfam" id="PF00817">
    <property type="entry name" value="IMS"/>
    <property type="match status" value="1"/>
</dbReference>
<dbReference type="EnsemblMetazoa" id="SCAU000475-RA">
    <property type="protein sequence ID" value="SCAU000475-PA"/>
    <property type="gene ID" value="SCAU000475"/>
</dbReference>
<evidence type="ECO:0000256" key="15">
    <source>
        <dbReference type="ARBA" id="ARBA00023242"/>
    </source>
</evidence>
<evidence type="ECO:0000256" key="17">
    <source>
        <dbReference type="ARBA" id="ARBA00049244"/>
    </source>
</evidence>
<dbReference type="PANTHER" id="PTHR45873">
    <property type="entry name" value="DNA POLYMERASE ETA"/>
    <property type="match status" value="1"/>
</dbReference>
<dbReference type="GO" id="GO:0003887">
    <property type="term" value="F:DNA-directed DNA polymerase activity"/>
    <property type="evidence" value="ECO:0007669"/>
    <property type="project" value="UniProtKB-EC"/>
</dbReference>
<dbReference type="SUPFAM" id="SSF100879">
    <property type="entry name" value="Lesion bypass DNA polymerase (Y-family), little finger domain"/>
    <property type="match status" value="1"/>
</dbReference>
<dbReference type="Gene3D" id="3.40.1170.60">
    <property type="match status" value="1"/>
</dbReference>
<keyword evidence="11" id="KW-0862">Zinc</keyword>
<evidence type="ECO:0000256" key="14">
    <source>
        <dbReference type="ARBA" id="ARBA00023204"/>
    </source>
</evidence>
<feature type="region of interest" description="Disordered" evidence="18">
    <location>
        <begin position="467"/>
        <end position="559"/>
    </location>
</feature>
<dbReference type="InterPro" id="IPR001126">
    <property type="entry name" value="UmuC"/>
</dbReference>
<dbReference type="Pfam" id="PF18439">
    <property type="entry name" value="zf_UBZ"/>
    <property type="match status" value="1"/>
</dbReference>
<name>A0A1I8NMY4_STOCA</name>
<dbReference type="Gene3D" id="3.30.1490.100">
    <property type="entry name" value="DNA polymerase, Y-family, little finger domain"/>
    <property type="match status" value="1"/>
</dbReference>
<dbReference type="EC" id="2.7.7.7" evidence="5"/>
<dbReference type="FunFam" id="1.10.150.20:FF:000014">
    <property type="entry name" value="Polymerase (DNA directed), eta"/>
    <property type="match status" value="1"/>
</dbReference>
<evidence type="ECO:0000256" key="10">
    <source>
        <dbReference type="ARBA" id="ARBA00022771"/>
    </source>
</evidence>
<feature type="compositionally biased region" description="Basic and acidic residues" evidence="18">
    <location>
        <begin position="486"/>
        <end position="509"/>
    </location>
</feature>
<organism evidence="21 22">
    <name type="scientific">Stomoxys calcitrans</name>
    <name type="common">Stable fly</name>
    <name type="synonym">Conops calcitrans</name>
    <dbReference type="NCBI Taxonomy" id="35570"/>
    <lineage>
        <taxon>Eukaryota</taxon>
        <taxon>Metazoa</taxon>
        <taxon>Ecdysozoa</taxon>
        <taxon>Arthropoda</taxon>
        <taxon>Hexapoda</taxon>
        <taxon>Insecta</taxon>
        <taxon>Pterygota</taxon>
        <taxon>Neoptera</taxon>
        <taxon>Endopterygota</taxon>
        <taxon>Diptera</taxon>
        <taxon>Brachycera</taxon>
        <taxon>Muscomorpha</taxon>
        <taxon>Muscoidea</taxon>
        <taxon>Muscidae</taxon>
        <taxon>Stomoxys</taxon>
    </lineage>
</organism>
<evidence type="ECO:0000256" key="4">
    <source>
        <dbReference type="ARBA" id="ARBA00010945"/>
    </source>
</evidence>
<dbReference type="GO" id="GO:0009411">
    <property type="term" value="P:response to UV"/>
    <property type="evidence" value="ECO:0007669"/>
    <property type="project" value="UniProtKB-ARBA"/>
</dbReference>
<evidence type="ECO:0000256" key="9">
    <source>
        <dbReference type="ARBA" id="ARBA00022763"/>
    </source>
</evidence>
<evidence type="ECO:0000256" key="16">
    <source>
        <dbReference type="ARBA" id="ARBA00044975"/>
    </source>
</evidence>
<comment type="cofactor">
    <cofactor evidence="2">
        <name>Mg(2+)</name>
        <dbReference type="ChEBI" id="CHEBI:18420"/>
    </cofactor>
</comment>
<dbReference type="InterPro" id="IPR043502">
    <property type="entry name" value="DNA/RNA_pol_sf"/>
</dbReference>
<keyword evidence="10" id="KW-0863">Zinc-finger</keyword>
<dbReference type="AlphaFoldDB" id="A0A1I8NMY4"/>
<dbReference type="GO" id="GO:0005657">
    <property type="term" value="C:replication fork"/>
    <property type="evidence" value="ECO:0007669"/>
    <property type="project" value="TreeGrafter"/>
</dbReference>
<feature type="domain" description="UmuC" evidence="19">
    <location>
        <begin position="22"/>
        <end position="278"/>
    </location>
</feature>
<dbReference type="GO" id="GO:0003684">
    <property type="term" value="F:damaged DNA binding"/>
    <property type="evidence" value="ECO:0007669"/>
    <property type="project" value="InterPro"/>
</dbReference>
<keyword evidence="7" id="KW-0548">Nucleotidyltransferase</keyword>
<evidence type="ECO:0000256" key="6">
    <source>
        <dbReference type="ARBA" id="ARBA00022679"/>
    </source>
</evidence>
<dbReference type="PROSITE" id="PS50173">
    <property type="entry name" value="UMUC"/>
    <property type="match status" value="1"/>
</dbReference>
<dbReference type="InterPro" id="IPR041298">
    <property type="entry name" value="UBZ3"/>
</dbReference>
<evidence type="ECO:0000256" key="5">
    <source>
        <dbReference type="ARBA" id="ARBA00012417"/>
    </source>
</evidence>
<sequence length="1011" mass="113506">MATNSTSSKHSIPMSNKYDRIILLVDMDCFYCQVEEKLDPNLKGKPMAVVQYNAWRGGGIIAVNYAARAKGVTRHMRGDEAKAQCPEIQLVKVPNIREKADLAKYREAGKDVANVLQRFTPLLERASVDEAYLDITDLVNKRHVAMNDGSFVLQPQQLINTYAVGFPTIGEYLTTITKKYINPLLDNDDSYRHFQENDIPAVRQSNVRLLIGSSIAKEIRDAVYAETGYECSAGIAHNKILAKLACGMNKPNKQTILPLAQIHDLFSSRPLSKIKGLGAKFGEEVCQRLGIRYLGQMLKFTEKELQHKFDEKNGTWLYNICRGIDLEAVTPRFYSKSIGCCKKFPGRNSINGLKTLQHWLLELANEIYDRLEKDVVENNRRAKQMVVNFAQDFNSEEIMSSRSAPINSQDSEALARSCLDLIKANTKQFFRAGSESVLNNPIKFLGISVGKFETISNSQNNIQDMFAQQAAKKKKSLEEEPSTSNEKMDKDENENEKTKTQKAPEKRNITDMFAKQAAKKKKYLEEEPSTSNKNMERDETTKAQNTIPPQASEKREVIGNISCNKKENILDSNTVVIGEVKEAKTTLLKSMFAKALKRKLIESEHDDEKQQKTKYEETFSSQLLNGNNAKKITTSTSSIAAESQNQKQSITANENLDSKDCHELPIDKNDNTVAKQKKAEKLGGFLNDEHVPRLPDKVVDLTRNSSPSKTVNEKLATSDKRLMVMNIGTGSQQNTTDDVTQETSIKVLNKELLPTATTFAIEDQPTSQSSNDELSALINDLETIQNVSDDTPSTSLNSKRKFCEISNESSTFDYRSEYAEFALPVFDTKFLQYANCSSCGAKILNDPISIQTHQDLHFAQELSQQQRVEFREQKQAKVCAAKSPPPAAGKTKSKKMTTTPNNSQKNNSLKEDITKFLQPPISSNETPPLCSVICDICKVPIKPCDIMEHKDFHLAKELQRKLNQLDVRTVDITKSISESTRKNLNSSTVIKPSKSKAITKPITQFFTQPNT</sequence>
<dbReference type="InterPro" id="IPR017961">
    <property type="entry name" value="DNA_pol_Y-fam_little_finger"/>
</dbReference>
<dbReference type="PANTHER" id="PTHR45873:SF1">
    <property type="entry name" value="DNA POLYMERASE ETA"/>
    <property type="match status" value="1"/>
</dbReference>
<proteinExistence type="inferred from homology"/>
<dbReference type="GO" id="GO:0008270">
    <property type="term" value="F:zinc ion binding"/>
    <property type="evidence" value="ECO:0007669"/>
    <property type="project" value="UniProtKB-KW"/>
</dbReference>
<dbReference type="OrthoDB" id="5723at2759"/>
<dbReference type="SUPFAM" id="SSF56672">
    <property type="entry name" value="DNA/RNA polymerases"/>
    <property type="match status" value="1"/>
</dbReference>
<dbReference type="VEuPathDB" id="VectorBase:SCAU000475"/>
<dbReference type="Pfam" id="PF21704">
    <property type="entry name" value="POLH-Rev1_HhH"/>
    <property type="match status" value="1"/>
</dbReference>
<dbReference type="Gene3D" id="1.10.150.20">
    <property type="entry name" value="5' to 3' exonuclease, C-terminal subdomain"/>
    <property type="match status" value="1"/>
</dbReference>
<feature type="domain" description="UBZ3-type" evidence="20">
    <location>
        <begin position="829"/>
        <end position="865"/>
    </location>
</feature>
<keyword evidence="15" id="KW-0539">Nucleus</keyword>
<feature type="compositionally biased region" description="Polar residues" evidence="18">
    <location>
        <begin position="896"/>
        <end position="907"/>
    </location>
</feature>
<feature type="domain" description="UBZ3-type" evidence="20">
    <location>
        <begin position="927"/>
        <end position="961"/>
    </location>
</feature>
<evidence type="ECO:0000256" key="13">
    <source>
        <dbReference type="ARBA" id="ARBA00022843"/>
    </source>
</evidence>
<accession>A0A1I8NMY4</accession>
<evidence type="ECO:0000256" key="12">
    <source>
        <dbReference type="ARBA" id="ARBA00022842"/>
    </source>
</evidence>
<keyword evidence="12" id="KW-0460">Magnesium</keyword>
<keyword evidence="6" id="KW-0808">Transferase</keyword>
<protein>
    <recommendedName>
        <fullName evidence="16">DNA polymerase eta</fullName>
        <ecNumber evidence="5">2.7.7.7</ecNumber>
    </recommendedName>
</protein>
<dbReference type="GO" id="GO:0005634">
    <property type="term" value="C:nucleus"/>
    <property type="evidence" value="ECO:0007669"/>
    <property type="project" value="UniProtKB-SubCell"/>
</dbReference>